<gene>
    <name evidence="1" type="ORF">TNCT_563941</name>
</gene>
<accession>A0A8X6L6M3</accession>
<evidence type="ECO:0000313" key="2">
    <source>
        <dbReference type="Proteomes" id="UP000887116"/>
    </source>
</evidence>
<proteinExistence type="predicted"/>
<keyword evidence="2" id="KW-1185">Reference proteome</keyword>
<evidence type="ECO:0000313" key="1">
    <source>
        <dbReference type="EMBL" id="GFQ95763.1"/>
    </source>
</evidence>
<sequence>MSPLRTLLRGKVVPVPDVFMTSLGVRGLAFDFETLQSWVGGLPTPRTLVVMNFPAKRQHMKIFMRTISNCRLNERS</sequence>
<organism evidence="1 2">
    <name type="scientific">Trichonephila clavata</name>
    <name type="common">Joro spider</name>
    <name type="synonym">Nephila clavata</name>
    <dbReference type="NCBI Taxonomy" id="2740835"/>
    <lineage>
        <taxon>Eukaryota</taxon>
        <taxon>Metazoa</taxon>
        <taxon>Ecdysozoa</taxon>
        <taxon>Arthropoda</taxon>
        <taxon>Chelicerata</taxon>
        <taxon>Arachnida</taxon>
        <taxon>Araneae</taxon>
        <taxon>Araneomorphae</taxon>
        <taxon>Entelegynae</taxon>
        <taxon>Araneoidea</taxon>
        <taxon>Nephilidae</taxon>
        <taxon>Trichonephila</taxon>
    </lineage>
</organism>
<dbReference type="Proteomes" id="UP000887116">
    <property type="component" value="Unassembled WGS sequence"/>
</dbReference>
<name>A0A8X6L6M3_TRICU</name>
<comment type="caution">
    <text evidence="1">The sequence shown here is derived from an EMBL/GenBank/DDBJ whole genome shotgun (WGS) entry which is preliminary data.</text>
</comment>
<reference evidence="1" key="1">
    <citation type="submission" date="2020-07" db="EMBL/GenBank/DDBJ databases">
        <title>Multicomponent nature underlies the extraordinary mechanical properties of spider dragline silk.</title>
        <authorList>
            <person name="Kono N."/>
            <person name="Nakamura H."/>
            <person name="Mori M."/>
            <person name="Yoshida Y."/>
            <person name="Ohtoshi R."/>
            <person name="Malay A.D."/>
            <person name="Moran D.A.P."/>
            <person name="Tomita M."/>
            <person name="Numata K."/>
            <person name="Arakawa K."/>
        </authorList>
    </citation>
    <scope>NUCLEOTIDE SEQUENCE</scope>
</reference>
<protein>
    <submittedName>
        <fullName evidence="1">Uncharacterized protein</fullName>
    </submittedName>
</protein>
<dbReference type="AlphaFoldDB" id="A0A8X6L6M3"/>
<dbReference type="EMBL" id="BMAO01024498">
    <property type="protein sequence ID" value="GFQ95763.1"/>
    <property type="molecule type" value="Genomic_DNA"/>
</dbReference>